<dbReference type="Pfam" id="PF13768">
    <property type="entry name" value="VWA_3"/>
    <property type="match status" value="1"/>
</dbReference>
<dbReference type="InterPro" id="IPR036465">
    <property type="entry name" value="vWFA_dom_sf"/>
</dbReference>
<evidence type="ECO:0000256" key="1">
    <source>
        <dbReference type="SAM" id="MobiDB-lite"/>
    </source>
</evidence>
<reference evidence="3 4" key="1">
    <citation type="journal article" date="2021" name="Cell">
        <title>Tracing the genetic footprints of vertebrate landing in non-teleost ray-finned fishes.</title>
        <authorList>
            <person name="Bi X."/>
            <person name="Wang K."/>
            <person name="Yang L."/>
            <person name="Pan H."/>
            <person name="Jiang H."/>
            <person name="Wei Q."/>
            <person name="Fang M."/>
            <person name="Yu H."/>
            <person name="Zhu C."/>
            <person name="Cai Y."/>
            <person name="He Y."/>
            <person name="Gan X."/>
            <person name="Zeng H."/>
            <person name="Yu D."/>
            <person name="Zhu Y."/>
            <person name="Jiang H."/>
            <person name="Qiu Q."/>
            <person name="Yang H."/>
            <person name="Zhang Y.E."/>
            <person name="Wang W."/>
            <person name="Zhu M."/>
            <person name="He S."/>
            <person name="Zhang G."/>
        </authorList>
    </citation>
    <scope>NUCLEOTIDE SEQUENCE [LARGE SCALE GENOMIC DNA]</scope>
    <source>
        <strain evidence="3">Bchr_013</strain>
    </source>
</reference>
<dbReference type="InterPro" id="IPR002035">
    <property type="entry name" value="VWF_A"/>
</dbReference>
<name>A0A8X8BH66_POLSE</name>
<dbReference type="SUPFAM" id="SSF53300">
    <property type="entry name" value="vWA-like"/>
    <property type="match status" value="1"/>
</dbReference>
<feature type="region of interest" description="Disordered" evidence="1">
    <location>
        <begin position="151"/>
        <end position="178"/>
    </location>
</feature>
<dbReference type="AlphaFoldDB" id="A0A8X8BH66"/>
<protein>
    <submittedName>
        <fullName evidence="3">VWA3A protein</fullName>
    </submittedName>
</protein>
<accession>A0A8X8BH66</accession>
<dbReference type="PANTHER" id="PTHR46478:SF1">
    <property type="entry name" value="VON WILLEBRAND FACTOR A DOMAIN-CONTAINING PROTEIN 3A"/>
    <property type="match status" value="1"/>
</dbReference>
<evidence type="ECO:0000259" key="2">
    <source>
        <dbReference type="PROSITE" id="PS50234"/>
    </source>
</evidence>
<feature type="non-terminal residue" evidence="3">
    <location>
        <position position="1"/>
    </location>
</feature>
<feature type="non-terminal residue" evidence="3">
    <location>
        <position position="565"/>
    </location>
</feature>
<organism evidence="3 4">
    <name type="scientific">Polypterus senegalus</name>
    <name type="common">Senegal bichir</name>
    <dbReference type="NCBI Taxonomy" id="55291"/>
    <lineage>
        <taxon>Eukaryota</taxon>
        <taxon>Metazoa</taxon>
        <taxon>Chordata</taxon>
        <taxon>Craniata</taxon>
        <taxon>Vertebrata</taxon>
        <taxon>Euteleostomi</taxon>
        <taxon>Actinopterygii</taxon>
        <taxon>Polypteriformes</taxon>
        <taxon>Polypteridae</taxon>
        <taxon>Polypterus</taxon>
    </lineage>
</organism>
<keyword evidence="4" id="KW-1185">Reference proteome</keyword>
<dbReference type="PANTHER" id="PTHR46478">
    <property type="entry name" value="VON WILLEBRAND FACTOR A DOMAIN-CONTAINING PROTEIN 3A"/>
    <property type="match status" value="1"/>
</dbReference>
<feature type="region of interest" description="Disordered" evidence="1">
    <location>
        <begin position="214"/>
        <end position="236"/>
    </location>
</feature>
<sequence>MNALKYVMEVDALEDAPECQGIYLFTSGVPDQEESEILPEVWTHPVVLSFQAVLCSYVAELCAGRDLRIHICLFSINTLDMIPARFATPRETAVVYRDLANSSKGRFHWFNETGIIDSDDINIIMSEIEKAVNFSQKCALLVDSLKQRSGHKQLEGGSDTLSSRGDKQAVARLPGPKPTALTLARMGSEHLGEVPTPVPLLRLSRFSPRSRSQWLMVPPSSMKSSGSSEKDNKQRKSQKVSQCVFYTEEGNRVGCVFKKYPKAKSVRKSIPFAALPKEEDVCSTKQWLQRFSLKRLKLDLHKLVSGPDCTHQKKLVPAVNKKVAAKYCTIFPSIEVNGVVKHLQFQPQELEAYIEQLERVIRRYAQRMQWLLSGSRRLFGTVLEKKVCILLDTSGSMDIYLPEVKKELTSLIWEQLQKNCTSFNLLSFSDKVHMWKHTLQEATDEACHDAVQWVSEVKAHGSTCTLEALQAAFQLADVQAFYLLTDGKPDTSCQLVLKEVEQMTQRKQITIHTTSFNCSDSTANNFLKRLASQTGGRYHRCTGDVDGHLVAHRILTEGLTNEDVG</sequence>
<dbReference type="PROSITE" id="PS50234">
    <property type="entry name" value="VWFA"/>
    <property type="match status" value="1"/>
</dbReference>
<proteinExistence type="predicted"/>
<dbReference type="Proteomes" id="UP000886611">
    <property type="component" value="Unassembled WGS sequence"/>
</dbReference>
<dbReference type="SMART" id="SM00327">
    <property type="entry name" value="VWA"/>
    <property type="match status" value="1"/>
</dbReference>
<evidence type="ECO:0000313" key="3">
    <source>
        <dbReference type="EMBL" id="KAG2455291.1"/>
    </source>
</evidence>
<feature type="domain" description="VWFA" evidence="2">
    <location>
        <begin position="386"/>
        <end position="559"/>
    </location>
</feature>
<evidence type="ECO:0000313" key="4">
    <source>
        <dbReference type="Proteomes" id="UP000886611"/>
    </source>
</evidence>
<comment type="caution">
    <text evidence="3">The sequence shown here is derived from an EMBL/GenBank/DDBJ whole genome shotgun (WGS) entry which is preliminary data.</text>
</comment>
<dbReference type="Gene3D" id="3.40.50.410">
    <property type="entry name" value="von Willebrand factor, type A domain"/>
    <property type="match status" value="1"/>
</dbReference>
<gene>
    <name evidence="3" type="primary">Vwa3a_0</name>
    <name evidence="3" type="ORF">GTO96_0007934</name>
</gene>
<dbReference type="EMBL" id="JAATIS010009265">
    <property type="protein sequence ID" value="KAG2455291.1"/>
    <property type="molecule type" value="Genomic_DNA"/>
</dbReference>